<dbReference type="InterPro" id="IPR005158">
    <property type="entry name" value="BTAD"/>
</dbReference>
<feature type="domain" description="Bacterial transcriptional activator" evidence="2">
    <location>
        <begin position="97"/>
        <end position="239"/>
    </location>
</feature>
<evidence type="ECO:0000313" key="3">
    <source>
        <dbReference type="EMBL" id="TWJ12224.1"/>
    </source>
</evidence>
<dbReference type="InterPro" id="IPR027417">
    <property type="entry name" value="P-loop_NTPase"/>
</dbReference>
<dbReference type="InterPro" id="IPR049945">
    <property type="entry name" value="AAA_22"/>
</dbReference>
<gene>
    <name evidence="3" type="ORF">LX16_2979</name>
</gene>
<sequence length="991" mass="107282">MTTGVGLLVLGPVRVTVGGRAHLPRPTQADLLAALLLHRGGPVSAVELSTMVWGEYRRSALHPAVSRLRGWLREVTAGAATVVNTVNEYRIATHGHTDTRRFDDHAAAAATGTDARRLTAWTAALELFRGVPAEGARDAVREHSTTREWSLRRATAVTEATRLALRLDRADTLLDAVGKASAQHPDSEYVQASWALLLAATGRRPEALDHLERFRNRLSERFGTDPASDYFHTAQRRILRQRPAGVPAATERSRPHEWWGDRIPSPDCVGRDADLDELDTLLTRHRMVTLVGPGGIGKSTLAGRLAERQRGRRGIVGVALQAADGAEDVTAALAAACGVAGEPLRERVTAALADTDRLLLLDDCDRNGEAVADLVGRLRYAAPALGILATSRSPLGVPGEQVWRVAPLRTPDPGDLLGETGSAVELFHRVARRFDHRFRPDRTEREAIARLCRMVDGMPLAIEILASRMHIYSAHELLENLSSYGAALDLPHPAIDPRHRSMATTLDWCVDRVPEAARRLLATVSILSAPFTTDLAAAVAGEPVHHAAALLAQLTDHSLLRPVRDGGRTRFLALEPIRQHARRMLDDDAARAATHRLVAHWLRFARRLDAIPRYADRIAYAARYRHDAPHLTQAVQAGDGTGHPHAGAEILARGYEYWMCGYDLPGRGPALLEAQLAGEVPDRELHCLLRYRAGLQAALRHDYTAAQHILESTVDELAAHRPREHRQALLILATCANSRLDTDAMERAQAAIRVIGDDVSDGAPFVAACCGMATAIAWGRHDLATALADRHDTLAAAAGHRPSNTYLALRTELAVAAGDTDAAARHSAALLRRLGQPGSVGDAEPVYCAVTRTHLARGGAAAAARTARRGIAYLEGRWSQATSRTLTLRVLYAEALRRTGDTAGALAQLRYVLDHADGFTRVAVTAVPAVAAVTGDTTLAGEWERFRSTRGLPVPPALVDALTGLRPEPRAAGETSPETLVARAREALRHR</sequence>
<dbReference type="AlphaFoldDB" id="A0A562V2W6"/>
<dbReference type="PANTHER" id="PTHR47691:SF3">
    <property type="entry name" value="HTH-TYPE TRANSCRIPTIONAL REGULATOR RV0890C-RELATED"/>
    <property type="match status" value="1"/>
</dbReference>
<dbReference type="InterPro" id="IPR036388">
    <property type="entry name" value="WH-like_DNA-bd_sf"/>
</dbReference>
<dbReference type="Proteomes" id="UP000321617">
    <property type="component" value="Unassembled WGS sequence"/>
</dbReference>
<dbReference type="SUPFAM" id="SSF48452">
    <property type="entry name" value="TPR-like"/>
    <property type="match status" value="1"/>
</dbReference>
<dbReference type="GO" id="GO:0006355">
    <property type="term" value="P:regulation of DNA-templated transcription"/>
    <property type="evidence" value="ECO:0007669"/>
    <property type="project" value="InterPro"/>
</dbReference>
<dbReference type="EMBL" id="VLLL01000006">
    <property type="protein sequence ID" value="TWJ12224.1"/>
    <property type="molecule type" value="Genomic_DNA"/>
</dbReference>
<dbReference type="GO" id="GO:0003677">
    <property type="term" value="F:DNA binding"/>
    <property type="evidence" value="ECO:0007669"/>
    <property type="project" value="InterPro"/>
</dbReference>
<accession>A0A562V2W6</accession>
<evidence type="ECO:0000313" key="4">
    <source>
        <dbReference type="Proteomes" id="UP000321617"/>
    </source>
</evidence>
<name>A0A562V2W6_9ACTN</name>
<dbReference type="SMART" id="SM00382">
    <property type="entry name" value="AAA"/>
    <property type="match status" value="1"/>
</dbReference>
<dbReference type="SMART" id="SM01043">
    <property type="entry name" value="BTAD"/>
    <property type="match status" value="1"/>
</dbReference>
<evidence type="ECO:0000259" key="2">
    <source>
        <dbReference type="SMART" id="SM01043"/>
    </source>
</evidence>
<evidence type="ECO:0000259" key="1">
    <source>
        <dbReference type="SMART" id="SM00382"/>
    </source>
</evidence>
<dbReference type="InterPro" id="IPR058852">
    <property type="entry name" value="HTH_77"/>
</dbReference>
<reference evidence="3 4" key="1">
    <citation type="journal article" date="2013" name="Stand. Genomic Sci.">
        <title>Genomic Encyclopedia of Type Strains, Phase I: The one thousand microbial genomes (KMG-I) project.</title>
        <authorList>
            <person name="Kyrpides N.C."/>
            <person name="Woyke T."/>
            <person name="Eisen J.A."/>
            <person name="Garrity G."/>
            <person name="Lilburn T.G."/>
            <person name="Beck B.J."/>
            <person name="Whitman W.B."/>
            <person name="Hugenholtz P."/>
            <person name="Klenk H.P."/>
        </authorList>
    </citation>
    <scope>NUCLEOTIDE SEQUENCE [LARGE SCALE GENOMIC DNA]</scope>
    <source>
        <strain evidence="3 4">DSM 45044</strain>
    </source>
</reference>
<proteinExistence type="predicted"/>
<protein>
    <submittedName>
        <fullName evidence="3">Putative ATPase</fullName>
    </submittedName>
</protein>
<dbReference type="Gene3D" id="1.25.40.10">
    <property type="entry name" value="Tetratricopeptide repeat domain"/>
    <property type="match status" value="1"/>
</dbReference>
<dbReference type="OrthoDB" id="9812579at2"/>
<dbReference type="Gene3D" id="3.40.50.300">
    <property type="entry name" value="P-loop containing nucleotide triphosphate hydrolases"/>
    <property type="match status" value="1"/>
</dbReference>
<dbReference type="PRINTS" id="PR00364">
    <property type="entry name" value="DISEASERSIST"/>
</dbReference>
<dbReference type="SUPFAM" id="SSF52540">
    <property type="entry name" value="P-loop containing nucleoside triphosphate hydrolases"/>
    <property type="match status" value="1"/>
</dbReference>
<feature type="domain" description="AAA+ ATPase" evidence="1">
    <location>
        <begin position="284"/>
        <end position="444"/>
    </location>
</feature>
<dbReference type="Gene3D" id="1.10.10.10">
    <property type="entry name" value="Winged helix-like DNA-binding domain superfamily/Winged helix DNA-binding domain"/>
    <property type="match status" value="1"/>
</dbReference>
<dbReference type="SUPFAM" id="SSF46894">
    <property type="entry name" value="C-terminal effector domain of the bipartite response regulators"/>
    <property type="match status" value="1"/>
</dbReference>
<dbReference type="RefSeq" id="WP_147139164.1">
    <property type="nucleotide sequence ID" value="NZ_BAABIJ010000002.1"/>
</dbReference>
<dbReference type="InterPro" id="IPR011990">
    <property type="entry name" value="TPR-like_helical_dom_sf"/>
</dbReference>
<dbReference type="PANTHER" id="PTHR47691">
    <property type="entry name" value="REGULATOR-RELATED"/>
    <property type="match status" value="1"/>
</dbReference>
<dbReference type="Pfam" id="PF25872">
    <property type="entry name" value="HTH_77"/>
    <property type="match status" value="1"/>
</dbReference>
<keyword evidence="4" id="KW-1185">Reference proteome</keyword>
<organism evidence="3 4">
    <name type="scientific">Stackebrandtia albiflava</name>
    <dbReference type="NCBI Taxonomy" id="406432"/>
    <lineage>
        <taxon>Bacteria</taxon>
        <taxon>Bacillati</taxon>
        <taxon>Actinomycetota</taxon>
        <taxon>Actinomycetes</taxon>
        <taxon>Glycomycetales</taxon>
        <taxon>Glycomycetaceae</taxon>
        <taxon>Stackebrandtia</taxon>
    </lineage>
</organism>
<comment type="caution">
    <text evidence="3">The sequence shown here is derived from an EMBL/GenBank/DDBJ whole genome shotgun (WGS) entry which is preliminary data.</text>
</comment>
<dbReference type="InterPro" id="IPR016032">
    <property type="entry name" value="Sig_transdc_resp-reg_C-effctor"/>
</dbReference>
<dbReference type="InterPro" id="IPR003593">
    <property type="entry name" value="AAA+_ATPase"/>
</dbReference>
<dbReference type="Pfam" id="PF03704">
    <property type="entry name" value="BTAD"/>
    <property type="match status" value="1"/>
</dbReference>
<dbReference type="GO" id="GO:0016887">
    <property type="term" value="F:ATP hydrolysis activity"/>
    <property type="evidence" value="ECO:0007669"/>
    <property type="project" value="InterPro"/>
</dbReference>
<dbReference type="Pfam" id="PF13401">
    <property type="entry name" value="AAA_22"/>
    <property type="match status" value="1"/>
</dbReference>